<dbReference type="Proteomes" id="UP000295807">
    <property type="component" value="Unassembled WGS sequence"/>
</dbReference>
<evidence type="ECO:0000256" key="1">
    <source>
        <dbReference type="SAM" id="Phobius"/>
    </source>
</evidence>
<dbReference type="InterPro" id="IPR050739">
    <property type="entry name" value="MFP"/>
</dbReference>
<keyword evidence="1" id="KW-0812">Transmembrane</keyword>
<reference evidence="3 4" key="1">
    <citation type="submission" date="2019-03" db="EMBL/GenBank/DDBJ databases">
        <title>Genomic Encyclopedia of Type Strains, Phase IV (KMG-IV): sequencing the most valuable type-strain genomes for metagenomic binning, comparative biology and taxonomic classification.</title>
        <authorList>
            <person name="Goeker M."/>
        </authorList>
    </citation>
    <scope>NUCLEOTIDE SEQUENCE [LARGE SCALE GENOMIC DNA]</scope>
    <source>
        <strain evidence="3 4">DSM 21100</strain>
    </source>
</reference>
<accession>A0A4R3KX11</accession>
<feature type="transmembrane region" description="Helical" evidence="1">
    <location>
        <begin position="29"/>
        <end position="48"/>
    </location>
</feature>
<feature type="domain" description="AprE-like beta-barrel" evidence="2">
    <location>
        <begin position="278"/>
        <end position="365"/>
    </location>
</feature>
<comment type="caution">
    <text evidence="3">The sequence shown here is derived from an EMBL/GenBank/DDBJ whole genome shotgun (WGS) entry which is preliminary data.</text>
</comment>
<organism evidence="3 4">
    <name type="scientific">Anseongella ginsenosidimutans</name>
    <dbReference type="NCBI Taxonomy" id="496056"/>
    <lineage>
        <taxon>Bacteria</taxon>
        <taxon>Pseudomonadati</taxon>
        <taxon>Bacteroidota</taxon>
        <taxon>Sphingobacteriia</taxon>
        <taxon>Sphingobacteriales</taxon>
        <taxon>Sphingobacteriaceae</taxon>
        <taxon>Anseongella</taxon>
    </lineage>
</organism>
<dbReference type="Pfam" id="PF26002">
    <property type="entry name" value="Beta-barrel_AprE"/>
    <property type="match status" value="1"/>
</dbReference>
<keyword evidence="1" id="KW-0472">Membrane</keyword>
<evidence type="ECO:0000313" key="3">
    <source>
        <dbReference type="EMBL" id="TCS89941.1"/>
    </source>
</evidence>
<protein>
    <submittedName>
        <fullName evidence="3">HlyD family secretion protein</fullName>
    </submittedName>
</protein>
<dbReference type="Gene3D" id="2.40.50.100">
    <property type="match status" value="1"/>
</dbReference>
<name>A0A4R3KX11_9SPHI</name>
<keyword evidence="1" id="KW-1133">Transmembrane helix</keyword>
<evidence type="ECO:0000259" key="2">
    <source>
        <dbReference type="Pfam" id="PF26002"/>
    </source>
</evidence>
<gene>
    <name evidence="3" type="ORF">EDD80_101138</name>
</gene>
<evidence type="ECO:0000313" key="4">
    <source>
        <dbReference type="Proteomes" id="UP000295807"/>
    </source>
</evidence>
<proteinExistence type="predicted"/>
<sequence>MKNKTILPVELVELTYEHYFGRMGARSQFVYLAVLLFIALVFAAMFVVKADVIVKGSGMLTAADERSWIKTPVSGRVAVVFAKENQPVKKGQVLFTMESAILEEEFSYLRERKRKLIRQEGDLRQLLTICREKSLELPVSLASPLYIQQFGLLKQEVRRAANQLQNAAAVFKRNEYLFKSQVLAAAEFDKYRYALEAARSGLQLVYEEQGGRWQAALNELNSEMRELVLRENKLNKEKEYYTIRAPAGGIVQQLQGVQEGSFFSQGEQVAQLSPDSGLLARILIPPADIGLLEEGMPVRLQVDAFNYQQWGMITGTVSDISEDVLLTQDRRPFFEVKCKLKKTALMLSNGYPGKLKRGMTLQARFLVTERTLFQLLHDNVDDWLDPYAQNKG</sequence>
<dbReference type="RefSeq" id="WP_132127416.1">
    <property type="nucleotide sequence ID" value="NZ_CP042432.1"/>
</dbReference>
<dbReference type="PANTHER" id="PTHR30386">
    <property type="entry name" value="MEMBRANE FUSION SUBUNIT OF EMRAB-TOLC MULTIDRUG EFFLUX PUMP"/>
    <property type="match status" value="1"/>
</dbReference>
<dbReference type="PRINTS" id="PR01490">
    <property type="entry name" value="RTXTOXIND"/>
</dbReference>
<dbReference type="PANTHER" id="PTHR30386:SF28">
    <property type="entry name" value="EXPORTED PROTEIN"/>
    <property type="match status" value="1"/>
</dbReference>
<dbReference type="EMBL" id="SMAD01000001">
    <property type="protein sequence ID" value="TCS89941.1"/>
    <property type="molecule type" value="Genomic_DNA"/>
</dbReference>
<dbReference type="InterPro" id="IPR058982">
    <property type="entry name" value="Beta-barrel_AprE"/>
</dbReference>
<dbReference type="AlphaFoldDB" id="A0A4R3KX11"/>
<keyword evidence="4" id="KW-1185">Reference proteome</keyword>
<dbReference type="OrthoDB" id="594147at2"/>
<dbReference type="Gene3D" id="2.40.30.170">
    <property type="match status" value="1"/>
</dbReference>